<dbReference type="AlphaFoldDB" id="A0A1M6L3M7"/>
<evidence type="ECO:0000313" key="2">
    <source>
        <dbReference type="EMBL" id="SHJ65792.1"/>
    </source>
</evidence>
<dbReference type="EMBL" id="FRAF01000002">
    <property type="protein sequence ID" value="SHJ65792.1"/>
    <property type="molecule type" value="Genomic_DNA"/>
</dbReference>
<sequence>MQHEDDDMEQKIRQTLQKAGKVPFREQLQQRILEEAERQLVNVPGLGVKKRRWFRLLPNLTAAAAVFCVIAVGAWLYTQKKPQAGPIAPSGAFSSASQGSLASTSTSSLSKDAYLLYPAPITVQHIRFGQLPGWPAGSVVFTQLTNESNRIIKKSEIFGILSFSGKSVQSRDNFLSFVNGPKEIAPHATVTWSFHPVGAPVNAAGALSEQAQLAFYWSNASDIPSNLHDSPLVWRQSSILLSNISVLNGPTLARGQAITVDAQFTNPTKQTIVTHNLLAVVWFSNMPNQGFTEYGTARFLEHLPSSIPNKLAPGASFDVQFHVIGGENTDYFSMTPHVQLVELPTQVPTPSP</sequence>
<evidence type="ECO:0000313" key="3">
    <source>
        <dbReference type="Proteomes" id="UP000184016"/>
    </source>
</evidence>
<keyword evidence="1" id="KW-0472">Membrane</keyword>
<dbReference type="Proteomes" id="UP000184016">
    <property type="component" value="Unassembled WGS sequence"/>
</dbReference>
<keyword evidence="1" id="KW-1133">Transmembrane helix</keyword>
<dbReference type="STRING" id="1830138.SAMN05443507_10290"/>
<dbReference type="OrthoDB" id="2372639at2"/>
<evidence type="ECO:0000256" key="1">
    <source>
        <dbReference type="SAM" id="Phobius"/>
    </source>
</evidence>
<feature type="transmembrane region" description="Helical" evidence="1">
    <location>
        <begin position="56"/>
        <end position="77"/>
    </location>
</feature>
<protein>
    <submittedName>
        <fullName evidence="2">Uncharacterized protein</fullName>
    </submittedName>
</protein>
<organism evidence="2 3">
    <name type="scientific">Alicyclobacillus tolerans</name>
    <dbReference type="NCBI Taxonomy" id="90970"/>
    <lineage>
        <taxon>Bacteria</taxon>
        <taxon>Bacillati</taxon>
        <taxon>Bacillota</taxon>
        <taxon>Bacilli</taxon>
        <taxon>Bacillales</taxon>
        <taxon>Alicyclobacillaceae</taxon>
        <taxon>Alicyclobacillus</taxon>
    </lineage>
</organism>
<name>A0A1M6L3M7_9BACL</name>
<keyword evidence="1" id="KW-0812">Transmembrane</keyword>
<proteinExistence type="predicted"/>
<keyword evidence="3" id="KW-1185">Reference proteome</keyword>
<dbReference type="RefSeq" id="WP_072872846.1">
    <property type="nucleotide sequence ID" value="NZ_FRAF01000002.1"/>
</dbReference>
<accession>A0A1M6L3M7</accession>
<gene>
    <name evidence="2" type="ORF">SAMN05443507_10290</name>
</gene>
<reference evidence="3" key="1">
    <citation type="submission" date="2016-11" db="EMBL/GenBank/DDBJ databases">
        <authorList>
            <person name="Varghese N."/>
            <person name="Submissions S."/>
        </authorList>
    </citation>
    <scope>NUCLEOTIDE SEQUENCE [LARGE SCALE GENOMIC DNA]</scope>
    <source>
        <strain evidence="3">USBA-503</strain>
    </source>
</reference>